<dbReference type="InterPro" id="IPR011335">
    <property type="entry name" value="Restrct_endonuc-II-like"/>
</dbReference>
<dbReference type="GO" id="GO:0004519">
    <property type="term" value="F:endonuclease activity"/>
    <property type="evidence" value="ECO:0007669"/>
    <property type="project" value="UniProtKB-KW"/>
</dbReference>
<dbReference type="SUPFAM" id="SSF52980">
    <property type="entry name" value="Restriction endonuclease-like"/>
    <property type="match status" value="1"/>
</dbReference>
<dbReference type="PIRSF" id="PIRSF018267">
    <property type="entry name" value="VSR_endonuc"/>
    <property type="match status" value="1"/>
</dbReference>
<evidence type="ECO:0000256" key="3">
    <source>
        <dbReference type="ARBA" id="ARBA00022763"/>
    </source>
</evidence>
<dbReference type="KEGG" id="pru:PRU_0358"/>
<dbReference type="RefSeq" id="WP_013063124.1">
    <property type="nucleotide sequence ID" value="NC_014033.1"/>
</dbReference>
<keyword evidence="2 7" id="KW-0255">Endonuclease</keyword>
<evidence type="ECO:0000256" key="1">
    <source>
        <dbReference type="ARBA" id="ARBA00022722"/>
    </source>
</evidence>
<protein>
    <submittedName>
        <fullName evidence="7">DNA mismatch endonuclease Vsr family protein</fullName>
    </submittedName>
</protein>
<sequence length="178" mass="21335">MDHLSLQQRHQNMAAIRSKDTKPEMVVRRGLWKRGFRYRLNHKRLPGHPDLVLRKYRTCIFVNGCFWHGHHVALLQTNRDELITDSACCRIPNTNREFWVAKIRRNKERDKEEQRELAKMGWHCITVWECELSPKKREKTIESIAFTLNHIWLQDHRITTRPYPKIDEDDNIGETVPS</sequence>
<proteinExistence type="inferred from homology"/>
<keyword evidence="8" id="KW-1185">Reference proteome</keyword>
<dbReference type="GeneID" id="31499907"/>
<evidence type="ECO:0000256" key="4">
    <source>
        <dbReference type="ARBA" id="ARBA00022801"/>
    </source>
</evidence>
<organism evidence="7 8">
    <name type="scientific">Xylanibacter ruminicola (strain ATCC 19189 / DSM 19721 / CIP 105475 / JCM 8958 / 23)</name>
    <name type="common">Prevotella ruminicola</name>
    <dbReference type="NCBI Taxonomy" id="264731"/>
    <lineage>
        <taxon>Bacteria</taxon>
        <taxon>Pseudomonadati</taxon>
        <taxon>Bacteroidota</taxon>
        <taxon>Bacteroidia</taxon>
        <taxon>Bacteroidales</taxon>
        <taxon>Prevotellaceae</taxon>
        <taxon>Xylanibacter</taxon>
    </lineage>
</organism>
<keyword evidence="5" id="KW-0234">DNA repair</keyword>
<gene>
    <name evidence="7" type="ordered locus">PRU_0358</name>
</gene>
<dbReference type="NCBIfam" id="TIGR00632">
    <property type="entry name" value="vsr"/>
    <property type="match status" value="1"/>
</dbReference>
<evidence type="ECO:0000313" key="8">
    <source>
        <dbReference type="Proteomes" id="UP000000927"/>
    </source>
</evidence>
<keyword evidence="3" id="KW-0227">DNA damage</keyword>
<reference evidence="7 8" key="1">
    <citation type="journal article" date="2010" name="Microb. Ecol.">
        <title>Comparative genome analysis of Prevotella ruminicola and Prevotella bryantii: insights into their environmental niche.</title>
        <authorList>
            <consortium name="North American Consortium for Rumen Bacteria"/>
            <person name="Purushe J."/>
            <person name="Fouts D.E."/>
            <person name="Morrison M."/>
            <person name="White B.A."/>
            <person name="Mackie R.I."/>
            <person name="Coutinho P.M."/>
            <person name="Henrissat B."/>
            <person name="Nelson K.E."/>
        </authorList>
    </citation>
    <scope>NUCLEOTIDE SEQUENCE [LARGE SCALE GENOMIC DNA]</scope>
    <source>
        <strain evidence="8">ATCC 19189 / JCM 8958 / 23</strain>
    </source>
</reference>
<dbReference type="STRING" id="264731.PRU_0358"/>
<dbReference type="AlphaFoldDB" id="D5EWX0"/>
<evidence type="ECO:0000256" key="5">
    <source>
        <dbReference type="ARBA" id="ARBA00023204"/>
    </source>
</evidence>
<evidence type="ECO:0000256" key="2">
    <source>
        <dbReference type="ARBA" id="ARBA00022759"/>
    </source>
</evidence>
<dbReference type="GO" id="GO:0016787">
    <property type="term" value="F:hydrolase activity"/>
    <property type="evidence" value="ECO:0007669"/>
    <property type="project" value="UniProtKB-KW"/>
</dbReference>
<keyword evidence="4" id="KW-0378">Hydrolase</keyword>
<dbReference type="GO" id="GO:0006298">
    <property type="term" value="P:mismatch repair"/>
    <property type="evidence" value="ECO:0007669"/>
    <property type="project" value="InterPro"/>
</dbReference>
<dbReference type="HOGENOM" id="CLU_111913_1_1_10"/>
<evidence type="ECO:0000256" key="6">
    <source>
        <dbReference type="ARBA" id="ARBA00029466"/>
    </source>
</evidence>
<keyword evidence="1" id="KW-0540">Nuclease</keyword>
<evidence type="ECO:0000313" key="7">
    <source>
        <dbReference type="EMBL" id="ADE81137.1"/>
    </source>
</evidence>
<dbReference type="Pfam" id="PF03852">
    <property type="entry name" value="Vsr"/>
    <property type="match status" value="1"/>
</dbReference>
<comment type="similarity">
    <text evidence="6">Belongs to the Vsr family.</text>
</comment>
<dbReference type="CDD" id="cd00221">
    <property type="entry name" value="Vsr"/>
    <property type="match status" value="1"/>
</dbReference>
<dbReference type="EMBL" id="CP002006">
    <property type="protein sequence ID" value="ADE81137.1"/>
    <property type="molecule type" value="Genomic_DNA"/>
</dbReference>
<dbReference type="InterPro" id="IPR004603">
    <property type="entry name" value="DNA_mismatch_endonuc_vsr"/>
</dbReference>
<accession>D5EWX0</accession>
<dbReference type="REBASE" id="25289">
    <property type="entry name" value="V.Pru23ORF361P"/>
</dbReference>
<dbReference type="Proteomes" id="UP000000927">
    <property type="component" value="Chromosome"/>
</dbReference>
<dbReference type="Gene3D" id="3.40.960.10">
    <property type="entry name" value="VSR Endonuclease"/>
    <property type="match status" value="1"/>
</dbReference>
<dbReference type="eggNOG" id="COG3727">
    <property type="taxonomic scope" value="Bacteria"/>
</dbReference>
<name>D5EWX0_XYLR2</name>